<sequence>TYGANPGVLYVDAAEYRHQGIFTAAVTDNLHSPIDAVTLLTTDPETAEEVYPPADKSLILEQAYSWRQLQTGTFPNPATLTHIFHSMYPTSECPLCGDKATLPHRIWPCPENPIPPIPSHDEWEASLRSSDPEVQRALVERAMEVVTTTATTRTAL</sequence>
<accession>A0AC60R2C8</accession>
<dbReference type="Proteomes" id="UP000805193">
    <property type="component" value="Unassembled WGS sequence"/>
</dbReference>
<name>A0AC60R2C8_IXOPE</name>
<feature type="non-terminal residue" evidence="1">
    <location>
        <position position="1"/>
    </location>
</feature>
<organism evidence="1 2">
    <name type="scientific">Ixodes persulcatus</name>
    <name type="common">Taiga tick</name>
    <dbReference type="NCBI Taxonomy" id="34615"/>
    <lineage>
        <taxon>Eukaryota</taxon>
        <taxon>Metazoa</taxon>
        <taxon>Ecdysozoa</taxon>
        <taxon>Arthropoda</taxon>
        <taxon>Chelicerata</taxon>
        <taxon>Arachnida</taxon>
        <taxon>Acari</taxon>
        <taxon>Parasitiformes</taxon>
        <taxon>Ixodida</taxon>
        <taxon>Ixodoidea</taxon>
        <taxon>Ixodidae</taxon>
        <taxon>Ixodinae</taxon>
        <taxon>Ixodes</taxon>
    </lineage>
</organism>
<evidence type="ECO:0000313" key="2">
    <source>
        <dbReference type="Proteomes" id="UP000805193"/>
    </source>
</evidence>
<dbReference type="EMBL" id="JABSTQ010001253">
    <property type="protein sequence ID" value="KAG0444912.1"/>
    <property type="molecule type" value="Genomic_DNA"/>
</dbReference>
<evidence type="ECO:0000313" key="1">
    <source>
        <dbReference type="EMBL" id="KAG0444912.1"/>
    </source>
</evidence>
<protein>
    <submittedName>
        <fullName evidence="1">Uncharacterized protein</fullName>
    </submittedName>
</protein>
<reference evidence="1 2" key="1">
    <citation type="journal article" date="2020" name="Cell">
        <title>Large-Scale Comparative Analyses of Tick Genomes Elucidate Their Genetic Diversity and Vector Capacities.</title>
        <authorList>
            <consortium name="Tick Genome and Microbiome Consortium (TIGMIC)"/>
            <person name="Jia N."/>
            <person name="Wang J."/>
            <person name="Shi W."/>
            <person name="Du L."/>
            <person name="Sun Y."/>
            <person name="Zhan W."/>
            <person name="Jiang J.F."/>
            <person name="Wang Q."/>
            <person name="Zhang B."/>
            <person name="Ji P."/>
            <person name="Bell-Sakyi L."/>
            <person name="Cui X.M."/>
            <person name="Yuan T.T."/>
            <person name="Jiang B.G."/>
            <person name="Yang W.F."/>
            <person name="Lam T.T."/>
            <person name="Chang Q.C."/>
            <person name="Ding S.J."/>
            <person name="Wang X.J."/>
            <person name="Zhu J.G."/>
            <person name="Ruan X.D."/>
            <person name="Zhao L."/>
            <person name="Wei J.T."/>
            <person name="Ye R.Z."/>
            <person name="Que T.C."/>
            <person name="Du C.H."/>
            <person name="Zhou Y.H."/>
            <person name="Cheng J.X."/>
            <person name="Dai P.F."/>
            <person name="Guo W.B."/>
            <person name="Han X.H."/>
            <person name="Huang E.J."/>
            <person name="Li L.F."/>
            <person name="Wei W."/>
            <person name="Gao Y.C."/>
            <person name="Liu J.Z."/>
            <person name="Shao H.Z."/>
            <person name="Wang X."/>
            <person name="Wang C.C."/>
            <person name="Yang T.C."/>
            <person name="Huo Q.B."/>
            <person name="Li W."/>
            <person name="Chen H.Y."/>
            <person name="Chen S.E."/>
            <person name="Zhou L.G."/>
            <person name="Ni X.B."/>
            <person name="Tian J.H."/>
            <person name="Sheng Y."/>
            <person name="Liu T."/>
            <person name="Pan Y.S."/>
            <person name="Xia L.Y."/>
            <person name="Li J."/>
            <person name="Zhao F."/>
            <person name="Cao W.C."/>
        </authorList>
    </citation>
    <scope>NUCLEOTIDE SEQUENCE [LARGE SCALE GENOMIC DNA]</scope>
    <source>
        <strain evidence="1">Iper-2018</strain>
    </source>
</reference>
<comment type="caution">
    <text evidence="1">The sequence shown here is derived from an EMBL/GenBank/DDBJ whole genome shotgun (WGS) entry which is preliminary data.</text>
</comment>
<gene>
    <name evidence="1" type="ORF">HPB47_013229</name>
</gene>
<keyword evidence="2" id="KW-1185">Reference proteome</keyword>
<proteinExistence type="predicted"/>